<dbReference type="PANTHER" id="PTHR45138:SF16">
    <property type="entry name" value="DIGUANYLATE CYCLASE DGCQ-RELATED"/>
    <property type="match status" value="1"/>
</dbReference>
<dbReference type="Pfam" id="PF00990">
    <property type="entry name" value="GGDEF"/>
    <property type="match status" value="1"/>
</dbReference>
<dbReference type="InterPro" id="IPR029787">
    <property type="entry name" value="Nucleotide_cyclase"/>
</dbReference>
<evidence type="ECO:0000256" key="20">
    <source>
        <dbReference type="SAM" id="Phobius"/>
    </source>
</evidence>
<sequence>MQSGVPSVLNHALLRRRGSDRHPHAIVHVCFIVVLLFSSALTWREAVVLKRTYEAERQGRVSAIANNLERQFQSSLDKMLFYRRILQYALVNPLESDNSRRAIRLFSQLRRKTSWSLNVNTQRNMPLSGISDHELSAYGLLDRSDWARLQKEVGAALEFSFILQFTEPEKDFERRLWYLSRAGFFVSSFPPSSNQQALDNYRIMAQRSYFTEMTPESNPLRRLRWTQVYQGGLNEGAMVTVSVPVDGEDYWYGVLAMDFASDRVHAYLQQALPSGRQGAVLLLDRAMNTLAASDNFPYKQGHDLSVQERELLRQQTARADKGQLRLGARFVSWRRMNDFDGVLLSIQTWKESIQGEVGRVSLVLLFTWLLFTLLLLVAWYTIHRLIDRLLGLQHQLYQRASHDPLTQLLNRGAFFERARPLSALCERHQQPLALIQLDIDYFKRVNDSWGHHAGDQALRHTARIIEQQLRESDLCGRIGGEEFCLLLPETGHEDACGVAERIRAALAAEKVAIDDRLTLQITASFGVASSSEQGTWTIESLQSAADRRLYLAKQGGRNRVCWQG</sequence>
<evidence type="ECO:0000256" key="8">
    <source>
        <dbReference type="ARBA" id="ARBA00022519"/>
    </source>
</evidence>
<evidence type="ECO:0000256" key="11">
    <source>
        <dbReference type="ARBA" id="ARBA00022723"/>
    </source>
</evidence>
<comment type="function">
    <text evidence="19">Catalyzes the synthesis of cyclic-di-GMP (c-di-GMP) via the condensation of 2 GTP molecules. Cyclic-di-GMP is a second messenger which controls cell surface-associated traits in bacteria. Involved in the regulation of cellulose production.</text>
</comment>
<keyword evidence="14" id="KW-0135">Cellulose biosynthesis</keyword>
<dbReference type="SUPFAM" id="SSF55073">
    <property type="entry name" value="Nucleotide cyclase"/>
    <property type="match status" value="1"/>
</dbReference>
<dbReference type="Pfam" id="PF17151">
    <property type="entry name" value="CHASE7"/>
    <property type="match status" value="1"/>
</dbReference>
<evidence type="ECO:0000256" key="9">
    <source>
        <dbReference type="ARBA" id="ARBA00022679"/>
    </source>
</evidence>
<proteinExistence type="predicted"/>
<evidence type="ECO:0000256" key="3">
    <source>
        <dbReference type="ARBA" id="ARBA00004665"/>
    </source>
</evidence>
<comment type="pathway">
    <text evidence="4">Glycan metabolism; bacterial cellulose biosynthesis.</text>
</comment>
<evidence type="ECO:0000256" key="10">
    <source>
        <dbReference type="ARBA" id="ARBA00022692"/>
    </source>
</evidence>
<dbReference type="PANTHER" id="PTHR45138">
    <property type="entry name" value="REGULATORY COMPONENTS OF SENSORY TRANSDUCTION SYSTEM"/>
    <property type="match status" value="1"/>
</dbReference>
<dbReference type="UniPathway" id="UPA00599"/>
<organism evidence="22 23">
    <name type="scientific">Mixta gaviniae</name>
    <dbReference type="NCBI Taxonomy" id="665914"/>
    <lineage>
        <taxon>Bacteria</taxon>
        <taxon>Pseudomonadati</taxon>
        <taxon>Pseudomonadota</taxon>
        <taxon>Gammaproteobacteria</taxon>
        <taxon>Enterobacterales</taxon>
        <taxon>Erwiniaceae</taxon>
        <taxon>Mixta</taxon>
    </lineage>
</organism>
<evidence type="ECO:0000256" key="7">
    <source>
        <dbReference type="ARBA" id="ARBA00022475"/>
    </source>
</evidence>
<feature type="domain" description="GGDEF" evidence="21">
    <location>
        <begin position="430"/>
        <end position="564"/>
    </location>
</feature>
<dbReference type="CDD" id="cd01949">
    <property type="entry name" value="GGDEF"/>
    <property type="match status" value="1"/>
</dbReference>
<feature type="transmembrane region" description="Helical" evidence="20">
    <location>
        <begin position="25"/>
        <end position="43"/>
    </location>
</feature>
<accession>A0A2L0IH89</accession>
<comment type="cofactor">
    <cofactor evidence="1">
        <name>Mg(2+)</name>
        <dbReference type="ChEBI" id="CHEBI:18420"/>
    </cofactor>
</comment>
<dbReference type="NCBIfam" id="NF011955">
    <property type="entry name" value="PRK15426.1"/>
    <property type="match status" value="1"/>
</dbReference>
<evidence type="ECO:0000259" key="21">
    <source>
        <dbReference type="PROSITE" id="PS50887"/>
    </source>
</evidence>
<keyword evidence="15 20" id="KW-1133">Transmembrane helix</keyword>
<dbReference type="GO" id="GO:0052621">
    <property type="term" value="F:diguanylate cyclase activity"/>
    <property type="evidence" value="ECO:0007669"/>
    <property type="project" value="UniProtKB-EC"/>
</dbReference>
<gene>
    <name evidence="22" type="ORF">C2E15_13000</name>
</gene>
<evidence type="ECO:0000256" key="2">
    <source>
        <dbReference type="ARBA" id="ARBA00004429"/>
    </source>
</evidence>
<comment type="subcellular location">
    <subcellularLocation>
        <location evidence="2">Cell inner membrane</location>
        <topology evidence="2">Multi-pass membrane protein</topology>
    </subcellularLocation>
</comment>
<evidence type="ECO:0000256" key="1">
    <source>
        <dbReference type="ARBA" id="ARBA00001946"/>
    </source>
</evidence>
<dbReference type="KEGG" id="pgz:C2E15_13000"/>
<dbReference type="Gene3D" id="3.30.70.270">
    <property type="match status" value="1"/>
</dbReference>
<keyword evidence="16 20" id="KW-0472">Membrane</keyword>
<dbReference type="InterPro" id="IPR000160">
    <property type="entry name" value="GGDEF_dom"/>
</dbReference>
<dbReference type="InterPro" id="IPR033416">
    <property type="entry name" value="CHASE7"/>
</dbReference>
<dbReference type="InterPro" id="IPR050469">
    <property type="entry name" value="Diguanylate_Cyclase"/>
</dbReference>
<evidence type="ECO:0000256" key="13">
    <source>
        <dbReference type="ARBA" id="ARBA00022842"/>
    </source>
</evidence>
<dbReference type="GO" id="GO:0005886">
    <property type="term" value="C:plasma membrane"/>
    <property type="evidence" value="ECO:0007669"/>
    <property type="project" value="UniProtKB-SubCell"/>
</dbReference>
<name>A0A2L0IH89_9GAMM</name>
<dbReference type="EC" id="2.7.7.65" evidence="6"/>
<feature type="transmembrane region" description="Helical" evidence="20">
    <location>
        <begin position="360"/>
        <end position="382"/>
    </location>
</feature>
<keyword evidence="12" id="KW-0547">Nucleotide-binding</keyword>
<dbReference type="NCBIfam" id="TIGR00254">
    <property type="entry name" value="GGDEF"/>
    <property type="match status" value="1"/>
</dbReference>
<evidence type="ECO:0000256" key="18">
    <source>
        <dbReference type="ARBA" id="ARBA00034247"/>
    </source>
</evidence>
<dbReference type="GO" id="GO:0043709">
    <property type="term" value="P:cell adhesion involved in single-species biofilm formation"/>
    <property type="evidence" value="ECO:0007669"/>
    <property type="project" value="TreeGrafter"/>
</dbReference>
<dbReference type="GO" id="GO:0030244">
    <property type="term" value="P:cellulose biosynthetic process"/>
    <property type="evidence" value="ECO:0007669"/>
    <property type="project" value="UniProtKB-KW"/>
</dbReference>
<keyword evidence="13" id="KW-0460">Magnesium</keyword>
<evidence type="ECO:0000256" key="6">
    <source>
        <dbReference type="ARBA" id="ARBA00012528"/>
    </source>
</evidence>
<evidence type="ECO:0000256" key="17">
    <source>
        <dbReference type="ARBA" id="ARBA00031311"/>
    </source>
</evidence>
<evidence type="ECO:0000256" key="14">
    <source>
        <dbReference type="ARBA" id="ARBA00022916"/>
    </source>
</evidence>
<keyword evidence="9" id="KW-0808">Transferase</keyword>
<keyword evidence="10 20" id="KW-0812">Transmembrane</keyword>
<evidence type="ECO:0000313" key="22">
    <source>
        <dbReference type="EMBL" id="AUX93905.1"/>
    </source>
</evidence>
<dbReference type="GO" id="GO:0000166">
    <property type="term" value="F:nucleotide binding"/>
    <property type="evidence" value="ECO:0007669"/>
    <property type="project" value="UniProtKB-KW"/>
</dbReference>
<dbReference type="FunFam" id="3.30.70.270:FF:000001">
    <property type="entry name" value="Diguanylate cyclase domain protein"/>
    <property type="match status" value="1"/>
</dbReference>
<evidence type="ECO:0000313" key="23">
    <source>
        <dbReference type="Proteomes" id="UP000238365"/>
    </source>
</evidence>
<keyword evidence="23" id="KW-1185">Reference proteome</keyword>
<comment type="catalytic activity">
    <reaction evidence="18">
        <text>2 GTP = 3',3'-c-di-GMP + 2 diphosphate</text>
        <dbReference type="Rhea" id="RHEA:24898"/>
        <dbReference type="ChEBI" id="CHEBI:33019"/>
        <dbReference type="ChEBI" id="CHEBI:37565"/>
        <dbReference type="ChEBI" id="CHEBI:58805"/>
        <dbReference type="EC" id="2.7.7.65"/>
    </reaction>
</comment>
<keyword evidence="7" id="KW-1003">Cell membrane</keyword>
<dbReference type="InterPro" id="IPR043128">
    <property type="entry name" value="Rev_trsase/Diguanyl_cyclase"/>
</dbReference>
<dbReference type="GO" id="GO:0046872">
    <property type="term" value="F:metal ion binding"/>
    <property type="evidence" value="ECO:0007669"/>
    <property type="project" value="UniProtKB-KW"/>
</dbReference>
<evidence type="ECO:0000256" key="15">
    <source>
        <dbReference type="ARBA" id="ARBA00022989"/>
    </source>
</evidence>
<dbReference type="UniPathway" id="UPA00694"/>
<evidence type="ECO:0000256" key="12">
    <source>
        <dbReference type="ARBA" id="ARBA00022741"/>
    </source>
</evidence>
<comment type="pathway">
    <text evidence="3">Purine metabolism; 3',5'-cyclic di-GMP biosynthesis.</text>
</comment>
<dbReference type="PROSITE" id="PS50887">
    <property type="entry name" value="GGDEF"/>
    <property type="match status" value="1"/>
</dbReference>
<keyword evidence="11" id="KW-0479">Metal-binding</keyword>
<dbReference type="EMBL" id="CP026377">
    <property type="protein sequence ID" value="AUX93905.1"/>
    <property type="molecule type" value="Genomic_DNA"/>
</dbReference>
<evidence type="ECO:0000256" key="16">
    <source>
        <dbReference type="ARBA" id="ARBA00023136"/>
    </source>
</evidence>
<protein>
    <recommendedName>
        <fullName evidence="6">diguanylate cyclase</fullName>
        <ecNumber evidence="6">2.7.7.65</ecNumber>
    </recommendedName>
    <alternativeName>
        <fullName evidence="17">Cellulose synthesis regulatory protein</fullName>
    </alternativeName>
</protein>
<evidence type="ECO:0000256" key="5">
    <source>
        <dbReference type="ARBA" id="ARBA00011738"/>
    </source>
</evidence>
<dbReference type="AlphaFoldDB" id="A0A2L0IH89"/>
<evidence type="ECO:0000256" key="19">
    <source>
        <dbReference type="ARBA" id="ARBA00045634"/>
    </source>
</evidence>
<dbReference type="Proteomes" id="UP000238365">
    <property type="component" value="Chromosome"/>
</dbReference>
<evidence type="ECO:0000256" key="4">
    <source>
        <dbReference type="ARBA" id="ARBA00005186"/>
    </source>
</evidence>
<keyword evidence="8" id="KW-0997">Cell inner membrane</keyword>
<dbReference type="SMART" id="SM00267">
    <property type="entry name" value="GGDEF"/>
    <property type="match status" value="1"/>
</dbReference>
<reference evidence="22 23" key="1">
    <citation type="submission" date="2018-01" db="EMBL/GenBank/DDBJ databases">
        <title>Complete and assembled Genome of Pantoea gaviniae DSM22758T.</title>
        <authorList>
            <person name="Stevens M.J.A."/>
            <person name="Zurfluh K."/>
            <person name="Stephan R."/>
        </authorList>
    </citation>
    <scope>NUCLEOTIDE SEQUENCE [LARGE SCALE GENOMIC DNA]</scope>
    <source>
        <strain evidence="22 23">DSM 22758</strain>
    </source>
</reference>
<comment type="subunit">
    <text evidence="5">Homodimer.</text>
</comment>
<dbReference type="GO" id="GO:1902201">
    <property type="term" value="P:negative regulation of bacterial-type flagellum-dependent cell motility"/>
    <property type="evidence" value="ECO:0007669"/>
    <property type="project" value="TreeGrafter"/>
</dbReference>